<keyword evidence="8" id="KW-0812">Transmembrane</keyword>
<proteinExistence type="predicted"/>
<keyword evidence="4 10" id="KW-0808">Transferase</keyword>
<dbReference type="SMART" id="SM00387">
    <property type="entry name" value="HATPase_c"/>
    <property type="match status" value="1"/>
</dbReference>
<evidence type="ECO:0000256" key="4">
    <source>
        <dbReference type="ARBA" id="ARBA00022679"/>
    </source>
</evidence>
<name>A0ABV7BM04_9PROT</name>
<dbReference type="InterPro" id="IPR011495">
    <property type="entry name" value="Sig_transdc_His_kin_sub2_dim/P"/>
</dbReference>
<keyword evidence="11" id="KW-1185">Reference proteome</keyword>
<dbReference type="RefSeq" id="WP_216834138.1">
    <property type="nucleotide sequence ID" value="NZ_JAFNJS010000001.1"/>
</dbReference>
<evidence type="ECO:0000313" key="10">
    <source>
        <dbReference type="EMBL" id="MFC2998655.1"/>
    </source>
</evidence>
<accession>A0ABV7BM04</accession>
<feature type="transmembrane region" description="Helical" evidence="8">
    <location>
        <begin position="33"/>
        <end position="54"/>
    </location>
</feature>
<keyword evidence="5" id="KW-0547">Nucleotide-binding</keyword>
<dbReference type="EMBL" id="JBHRSB010000001">
    <property type="protein sequence ID" value="MFC2998655.1"/>
    <property type="molecule type" value="Genomic_DNA"/>
</dbReference>
<dbReference type="Proteomes" id="UP001595420">
    <property type="component" value="Unassembled WGS sequence"/>
</dbReference>
<feature type="domain" description="Histidine kinase" evidence="9">
    <location>
        <begin position="154"/>
        <end position="352"/>
    </location>
</feature>
<dbReference type="PANTHER" id="PTHR41523">
    <property type="entry name" value="TWO-COMPONENT SYSTEM SENSOR PROTEIN"/>
    <property type="match status" value="1"/>
</dbReference>
<keyword evidence="8" id="KW-1133">Transmembrane helix</keyword>
<keyword evidence="8" id="KW-0472">Membrane</keyword>
<dbReference type="InterPro" id="IPR003594">
    <property type="entry name" value="HATPase_dom"/>
</dbReference>
<dbReference type="PROSITE" id="PS50109">
    <property type="entry name" value="HIS_KIN"/>
    <property type="match status" value="1"/>
</dbReference>
<evidence type="ECO:0000256" key="5">
    <source>
        <dbReference type="ARBA" id="ARBA00022741"/>
    </source>
</evidence>
<keyword evidence="7" id="KW-0067">ATP-binding</keyword>
<evidence type="ECO:0000259" key="9">
    <source>
        <dbReference type="PROSITE" id="PS50109"/>
    </source>
</evidence>
<dbReference type="Pfam" id="PF02518">
    <property type="entry name" value="HATPase_c"/>
    <property type="match status" value="1"/>
</dbReference>
<dbReference type="InterPro" id="IPR025201">
    <property type="entry name" value="KdpD_TM"/>
</dbReference>
<evidence type="ECO:0000256" key="8">
    <source>
        <dbReference type="SAM" id="Phobius"/>
    </source>
</evidence>
<evidence type="ECO:0000256" key="2">
    <source>
        <dbReference type="ARBA" id="ARBA00012438"/>
    </source>
</evidence>
<dbReference type="InterPro" id="IPR005467">
    <property type="entry name" value="His_kinase_dom"/>
</dbReference>
<keyword evidence="6 10" id="KW-0418">Kinase</keyword>
<comment type="catalytic activity">
    <reaction evidence="1">
        <text>ATP + protein L-histidine = ADP + protein N-phospho-L-histidine.</text>
        <dbReference type="EC" id="2.7.13.3"/>
    </reaction>
</comment>
<evidence type="ECO:0000313" key="11">
    <source>
        <dbReference type="Proteomes" id="UP001595420"/>
    </source>
</evidence>
<dbReference type="Pfam" id="PF07568">
    <property type="entry name" value="HisKA_2"/>
    <property type="match status" value="1"/>
</dbReference>
<sequence length="359" mass="37066">MSATDRTRSAATSTGKTPLVEALLRAEAAPAALRYPCAFAAIGVAAALQEVLFGGGPAHPYLLFFVATLLSAVMIGRGPAALAAVLGCLIVSWRKTAEPDGSEATVALAAVAFLAICAAAIAAVETARQVFRALAQARSRAEAGEREKEILLVELGHRIKNDLQRVAAVLLVQASTAPNHASACELRAAAARVRVLGRLHDRLSRRDGEGSVDTRNLLGALADDLRSSCGGALASVTLLAETESHTLPLPVAASVGLIANELVTNALKHAFPAGKGQIRIGFRLDADRYVLEVADDGVALVAATQEKIAGEQGSGRGRMLAGALARQLGGRLDVRSGGERGTVAVLAFPVARLQDKADG</sequence>
<organism evidence="10 11">
    <name type="scientific">Falsiroseomonas tokyonensis</name>
    <dbReference type="NCBI Taxonomy" id="430521"/>
    <lineage>
        <taxon>Bacteria</taxon>
        <taxon>Pseudomonadati</taxon>
        <taxon>Pseudomonadota</taxon>
        <taxon>Alphaproteobacteria</taxon>
        <taxon>Acetobacterales</taxon>
        <taxon>Roseomonadaceae</taxon>
        <taxon>Falsiroseomonas</taxon>
    </lineage>
</organism>
<evidence type="ECO:0000256" key="3">
    <source>
        <dbReference type="ARBA" id="ARBA00022553"/>
    </source>
</evidence>
<reference evidence="11" key="1">
    <citation type="journal article" date="2019" name="Int. J. Syst. Evol. Microbiol.">
        <title>The Global Catalogue of Microorganisms (GCM) 10K type strain sequencing project: providing services to taxonomists for standard genome sequencing and annotation.</title>
        <authorList>
            <consortium name="The Broad Institute Genomics Platform"/>
            <consortium name="The Broad Institute Genome Sequencing Center for Infectious Disease"/>
            <person name="Wu L."/>
            <person name="Ma J."/>
        </authorList>
    </citation>
    <scope>NUCLEOTIDE SEQUENCE [LARGE SCALE GENOMIC DNA]</scope>
    <source>
        <strain evidence="11">CGMCC 1.16855</strain>
    </source>
</reference>
<dbReference type="EC" id="2.7.13.3" evidence="2"/>
<dbReference type="PANTHER" id="PTHR41523:SF8">
    <property type="entry name" value="ETHYLENE RESPONSE SENSOR PROTEIN"/>
    <property type="match status" value="1"/>
</dbReference>
<comment type="caution">
    <text evidence="10">The sequence shown here is derived from an EMBL/GenBank/DDBJ whole genome shotgun (WGS) entry which is preliminary data.</text>
</comment>
<keyword evidence="3" id="KW-0597">Phosphoprotein</keyword>
<feature type="transmembrane region" description="Helical" evidence="8">
    <location>
        <begin position="61"/>
        <end position="92"/>
    </location>
</feature>
<dbReference type="GO" id="GO:0004673">
    <property type="term" value="F:protein histidine kinase activity"/>
    <property type="evidence" value="ECO:0007669"/>
    <property type="project" value="UniProtKB-EC"/>
</dbReference>
<evidence type="ECO:0000256" key="6">
    <source>
        <dbReference type="ARBA" id="ARBA00022777"/>
    </source>
</evidence>
<gene>
    <name evidence="10" type="ORF">ACFOD3_02060</name>
</gene>
<feature type="transmembrane region" description="Helical" evidence="8">
    <location>
        <begin position="104"/>
        <end position="124"/>
    </location>
</feature>
<protein>
    <recommendedName>
        <fullName evidence="2">histidine kinase</fullName>
        <ecNumber evidence="2">2.7.13.3</ecNumber>
    </recommendedName>
</protein>
<evidence type="ECO:0000256" key="1">
    <source>
        <dbReference type="ARBA" id="ARBA00000085"/>
    </source>
</evidence>
<dbReference type="Pfam" id="PF13493">
    <property type="entry name" value="DUF4118"/>
    <property type="match status" value="1"/>
</dbReference>
<evidence type="ECO:0000256" key="7">
    <source>
        <dbReference type="ARBA" id="ARBA00022840"/>
    </source>
</evidence>